<dbReference type="AlphaFoldDB" id="A0A812PVZ1"/>
<sequence>MRTSSLRNAVRLALMAMAFLAKWAAPTFSMAPTPSNDMEMSFGKHRGRLISEIVEDDPSYLQWLLGQAEAAGPQLEASAHPYVFPVDLDDGRLLEISWRKGDDHEKVAHDFVTEKGLPEDNIPEIISFLKDIEQNRVGYRVDEPVSEAPSRQLLEVAEFVWKHFPQVEGLVSFGKYRGRALSQVVQDDPEYCSWILETAAKADSSDQLRQAAKRIQENHPDLVTQLEQWPENADGQTTVTCGKHKGKSFQAVLQEDTDYVCWLIDNIGDEARSKNLRALISFARRHADCRGGVEGKQAANWIQENHPDLVTQDTDYVCWLIDNIGDATGGVEVKQV</sequence>
<dbReference type="OrthoDB" id="449404at2759"/>
<feature type="domain" description="Exodeoxyribonuclease X-like C-terminal" evidence="2">
    <location>
        <begin position="40"/>
        <end position="67"/>
    </location>
</feature>
<comment type="caution">
    <text evidence="3">The sequence shown here is derived from an EMBL/GenBank/DDBJ whole genome shotgun (WGS) entry which is preliminary data.</text>
</comment>
<keyword evidence="1" id="KW-0732">Signal</keyword>
<dbReference type="Gene3D" id="3.10.20.870">
    <property type="entry name" value="PFU (PLAA family ubiquitin binding), C-terminal domain"/>
    <property type="match status" value="1"/>
</dbReference>
<feature type="domain" description="Exodeoxyribonuclease X-like C-terminal" evidence="2">
    <location>
        <begin position="172"/>
        <end position="197"/>
    </location>
</feature>
<dbReference type="InterPro" id="IPR038122">
    <property type="entry name" value="PFU_sf"/>
</dbReference>
<dbReference type="Pfam" id="PF20600">
    <property type="entry name" value="ExoX-like_C"/>
    <property type="match status" value="2"/>
</dbReference>
<dbReference type="InterPro" id="IPR046768">
    <property type="entry name" value="ExoX-like_C"/>
</dbReference>
<reference evidence="3" key="1">
    <citation type="submission" date="2021-02" db="EMBL/GenBank/DDBJ databases">
        <authorList>
            <person name="Dougan E. K."/>
            <person name="Rhodes N."/>
            <person name="Thang M."/>
            <person name="Chan C."/>
        </authorList>
    </citation>
    <scope>NUCLEOTIDE SEQUENCE</scope>
</reference>
<dbReference type="Proteomes" id="UP000601435">
    <property type="component" value="Unassembled WGS sequence"/>
</dbReference>
<gene>
    <name evidence="3" type="primary">bPT2</name>
    <name evidence="3" type="ORF">SNEC2469_LOCUS9710</name>
</gene>
<protein>
    <submittedName>
        <fullName evidence="3">BPT2 protein</fullName>
    </submittedName>
</protein>
<name>A0A812PVZ1_9DINO</name>
<accession>A0A812PVZ1</accession>
<dbReference type="EMBL" id="CAJNJA010015687">
    <property type="protein sequence ID" value="CAE7365857.1"/>
    <property type="molecule type" value="Genomic_DNA"/>
</dbReference>
<evidence type="ECO:0000259" key="2">
    <source>
        <dbReference type="Pfam" id="PF20600"/>
    </source>
</evidence>
<feature type="signal peptide" evidence="1">
    <location>
        <begin position="1"/>
        <end position="24"/>
    </location>
</feature>
<evidence type="ECO:0000256" key="1">
    <source>
        <dbReference type="SAM" id="SignalP"/>
    </source>
</evidence>
<evidence type="ECO:0000313" key="4">
    <source>
        <dbReference type="Proteomes" id="UP000601435"/>
    </source>
</evidence>
<evidence type="ECO:0000313" key="3">
    <source>
        <dbReference type="EMBL" id="CAE7365857.1"/>
    </source>
</evidence>
<organism evidence="3 4">
    <name type="scientific">Symbiodinium necroappetens</name>
    <dbReference type="NCBI Taxonomy" id="1628268"/>
    <lineage>
        <taxon>Eukaryota</taxon>
        <taxon>Sar</taxon>
        <taxon>Alveolata</taxon>
        <taxon>Dinophyceae</taxon>
        <taxon>Suessiales</taxon>
        <taxon>Symbiodiniaceae</taxon>
        <taxon>Symbiodinium</taxon>
    </lineage>
</organism>
<feature type="chain" id="PRO_5032934524" evidence="1">
    <location>
        <begin position="25"/>
        <end position="336"/>
    </location>
</feature>
<proteinExistence type="predicted"/>
<keyword evidence="4" id="KW-1185">Reference proteome</keyword>